<name>A0AAN7KL23_9MYRT</name>
<comment type="caution">
    <text evidence="3">The sequence shown here is derived from an EMBL/GenBank/DDBJ whole genome shotgun (WGS) entry which is preliminary data.</text>
</comment>
<keyword evidence="4" id="KW-1185">Reference proteome</keyword>
<evidence type="ECO:0000256" key="1">
    <source>
        <dbReference type="SAM" id="MobiDB-lite"/>
    </source>
</evidence>
<dbReference type="PANTHER" id="PTHR31104">
    <property type="entry name" value="PEPTIDE-N4-(N-ACETYL-BETA-GLUCOSAMINYL)ASPARAGINE AMIDASE A PROTEIN"/>
    <property type="match status" value="1"/>
</dbReference>
<protein>
    <recommendedName>
        <fullName evidence="2">Peptide N-acetyl-beta-D-glucosaminyl asparaginase amidase A N-terminal domain-containing protein</fullName>
    </recommendedName>
</protein>
<dbReference type="Pfam" id="PF12222">
    <property type="entry name" value="PNGaseA"/>
    <property type="match status" value="1"/>
</dbReference>
<evidence type="ECO:0000313" key="3">
    <source>
        <dbReference type="EMBL" id="KAK4771193.1"/>
    </source>
</evidence>
<dbReference type="Pfam" id="PF25156">
    <property type="entry name" value="PNGase_A_C"/>
    <property type="match status" value="1"/>
</dbReference>
<accession>A0AAN7KL23</accession>
<proteinExistence type="predicted"/>
<dbReference type="Proteomes" id="UP001345219">
    <property type="component" value="Chromosome 24"/>
</dbReference>
<feature type="domain" description="Peptide N-acetyl-beta-D-glucosaminyl asparaginase amidase A N-terminal" evidence="2">
    <location>
        <begin position="124"/>
        <end position="441"/>
    </location>
</feature>
<dbReference type="EMBL" id="JAXIOK010000005">
    <property type="protein sequence ID" value="KAK4771193.1"/>
    <property type="molecule type" value="Genomic_DNA"/>
</dbReference>
<reference evidence="3 4" key="1">
    <citation type="journal article" date="2023" name="Hortic Res">
        <title>Pangenome of water caltrop reveals structural variations and asymmetric subgenome divergence after allopolyploidization.</title>
        <authorList>
            <person name="Zhang X."/>
            <person name="Chen Y."/>
            <person name="Wang L."/>
            <person name="Yuan Y."/>
            <person name="Fang M."/>
            <person name="Shi L."/>
            <person name="Lu R."/>
            <person name="Comes H.P."/>
            <person name="Ma Y."/>
            <person name="Chen Y."/>
            <person name="Huang G."/>
            <person name="Zhou Y."/>
            <person name="Zheng Z."/>
            <person name="Qiu Y."/>
        </authorList>
    </citation>
    <scope>NUCLEOTIDE SEQUENCE [LARGE SCALE GENOMIC DNA]</scope>
    <source>
        <tissue evidence="3">Roots</tissue>
    </source>
</reference>
<sequence length="664" mass="74394">MEAMVESFHERKREGRVKGINAQGNAQGREREKELSKSQLPFMASSSSPFLSRSPSILIFLFITFLQHHRHIPSASANNLHRTRLLRPFLGFDSISDSAAASSTADPLTRYFEVTKPIETPPTEPCSYLVLRHKFAYTYGEPPVIANYTPPSDHGCRSQEFSKIVLEWTATCRGRQYDRIFGVWLGGVELLRSCTAEPRATGIIWTVQKDITKYSSLLVKNGTLAVYLGNIVTKTYTGIYDVNITFHFYPAGDLGNPVKGYNSTADLIMPISRNLPLDDGLWFEIENATDTESKKFRIPPNVYRAVLEVYVSFHEDDEFWYANYPNEYIEANNLTSADGNGPFREVVVSLDGVTVGSVWPFTVIFTGGINPLFWRPITGIGSFDLPSYDIEITPFLSKVLDGEVHEFGFSVTNALNVWYIDANLHLWLDEESESTASELLSYISAPPVYSSKLDFEGLDGKFLTGASRSISATGWVNSSYGNITTLSTQRFDFLNYMIVGNDTNLQVVDQLIHYDDSVELMMGASFVEFIYSYKKFPFNFYTDVFGQENGTYSIVANITFAFDEKKGKNAATTASWSELSNEQKTEGYMIVENDSVVSGSGATAEVYKYGSDSQCYFRNVSSSNYIILYDDVNGKCDEETNQSLSGFNLKRYGTSQLGTAFLES</sequence>
<dbReference type="InterPro" id="IPR021102">
    <property type="entry name" value="PNGase_A"/>
</dbReference>
<dbReference type="InterPro" id="IPR056948">
    <property type="entry name" value="PNGaseA_N"/>
</dbReference>
<dbReference type="AlphaFoldDB" id="A0AAN7KL23"/>
<feature type="region of interest" description="Disordered" evidence="1">
    <location>
        <begin position="1"/>
        <end position="38"/>
    </location>
</feature>
<evidence type="ECO:0000313" key="4">
    <source>
        <dbReference type="Proteomes" id="UP001345219"/>
    </source>
</evidence>
<gene>
    <name evidence="3" type="ORF">SAY87_031725</name>
</gene>
<evidence type="ECO:0000259" key="2">
    <source>
        <dbReference type="Pfam" id="PF12222"/>
    </source>
</evidence>
<organism evidence="3 4">
    <name type="scientific">Trapa incisa</name>
    <dbReference type="NCBI Taxonomy" id="236973"/>
    <lineage>
        <taxon>Eukaryota</taxon>
        <taxon>Viridiplantae</taxon>
        <taxon>Streptophyta</taxon>
        <taxon>Embryophyta</taxon>
        <taxon>Tracheophyta</taxon>
        <taxon>Spermatophyta</taxon>
        <taxon>Magnoliopsida</taxon>
        <taxon>eudicotyledons</taxon>
        <taxon>Gunneridae</taxon>
        <taxon>Pentapetalae</taxon>
        <taxon>rosids</taxon>
        <taxon>malvids</taxon>
        <taxon>Myrtales</taxon>
        <taxon>Lythraceae</taxon>
        <taxon>Trapa</taxon>
    </lineage>
</organism>
<feature type="compositionally biased region" description="Basic and acidic residues" evidence="1">
    <location>
        <begin position="7"/>
        <end position="17"/>
    </location>
</feature>